<evidence type="ECO:0000256" key="1">
    <source>
        <dbReference type="SAM" id="Phobius"/>
    </source>
</evidence>
<proteinExistence type="predicted"/>
<protein>
    <submittedName>
        <fullName evidence="2">Uncharacterized protein</fullName>
    </submittedName>
</protein>
<keyword evidence="1" id="KW-0812">Transmembrane</keyword>
<feature type="transmembrane region" description="Helical" evidence="1">
    <location>
        <begin position="78"/>
        <end position="96"/>
    </location>
</feature>
<keyword evidence="1" id="KW-0472">Membrane</keyword>
<name>A0A838CXE3_9BACI</name>
<dbReference type="EMBL" id="JACEFG010000004">
    <property type="protein sequence ID" value="MBA2176591.1"/>
    <property type="molecule type" value="Genomic_DNA"/>
</dbReference>
<gene>
    <name evidence="2" type="ORF">H0266_17015</name>
</gene>
<organism evidence="2 3">
    <name type="scientific">Halobacillus locisalis</name>
    <dbReference type="NCBI Taxonomy" id="220753"/>
    <lineage>
        <taxon>Bacteria</taxon>
        <taxon>Bacillati</taxon>
        <taxon>Bacillota</taxon>
        <taxon>Bacilli</taxon>
        <taxon>Bacillales</taxon>
        <taxon>Bacillaceae</taxon>
        <taxon>Halobacillus</taxon>
    </lineage>
</organism>
<comment type="caution">
    <text evidence="2">The sequence shown here is derived from an EMBL/GenBank/DDBJ whole genome shotgun (WGS) entry which is preliminary data.</text>
</comment>
<dbReference type="Proteomes" id="UP000571017">
    <property type="component" value="Unassembled WGS sequence"/>
</dbReference>
<accession>A0A838CXE3</accession>
<dbReference type="AlphaFoldDB" id="A0A838CXE3"/>
<evidence type="ECO:0000313" key="2">
    <source>
        <dbReference type="EMBL" id="MBA2176591.1"/>
    </source>
</evidence>
<reference evidence="2 3" key="1">
    <citation type="journal article" date="2004" name="Extremophiles">
        <title>Halobacillus locisalis sp. nov., a halophilic bacterium isolated from a marine solar saltern of the Yellow Sea in Korea.</title>
        <authorList>
            <person name="Yoon J.H."/>
            <person name="Kang K.H."/>
            <person name="Oh T.K."/>
            <person name="Park Y.H."/>
        </authorList>
    </citation>
    <scope>NUCLEOTIDE SEQUENCE [LARGE SCALE GENOMIC DNA]</scope>
    <source>
        <strain evidence="2 3">KCTC 3788</strain>
    </source>
</reference>
<keyword evidence="1" id="KW-1133">Transmembrane helix</keyword>
<evidence type="ECO:0000313" key="3">
    <source>
        <dbReference type="Proteomes" id="UP000571017"/>
    </source>
</evidence>
<sequence length="112" mass="13529">MTDDRNMYNQTQNPSHSQCQEHKNYYVLIQLNDGRQLDGIITDVTKDQIEMLVSESADDSEQRQFGGRYGYRRYRRNFFPIAGLASLALLPFIRPYPYYNPYYYNPYYYPYY</sequence>
<keyword evidence="3" id="KW-1185">Reference proteome</keyword>